<dbReference type="PANTHER" id="PTHR28006:SF1">
    <property type="entry name" value="MONOPOLIN COMPLEX SUBUNIT CSM1"/>
    <property type="match status" value="1"/>
</dbReference>
<evidence type="ECO:0000259" key="3">
    <source>
        <dbReference type="Pfam" id="PF12539"/>
    </source>
</evidence>
<feature type="compositionally biased region" description="Basic and acidic residues" evidence="2">
    <location>
        <begin position="123"/>
        <end position="138"/>
    </location>
</feature>
<dbReference type="RefSeq" id="XP_056788302.1">
    <property type="nucleotide sequence ID" value="XM_056936367.1"/>
</dbReference>
<dbReference type="GO" id="GO:0033551">
    <property type="term" value="C:monopolin complex"/>
    <property type="evidence" value="ECO:0007669"/>
    <property type="project" value="InterPro"/>
</dbReference>
<keyword evidence="1" id="KW-0175">Coiled coil</keyword>
<dbReference type="InterPro" id="IPR020981">
    <property type="entry name" value="Csm1/Pcs1_C"/>
</dbReference>
<dbReference type="GO" id="GO:0051315">
    <property type="term" value="P:attachment of mitotic spindle microtubules to kinetochore"/>
    <property type="evidence" value="ECO:0007669"/>
    <property type="project" value="TreeGrafter"/>
</dbReference>
<dbReference type="Pfam" id="PF12539">
    <property type="entry name" value="Csm1"/>
    <property type="match status" value="1"/>
</dbReference>
<dbReference type="AlphaFoldDB" id="A0A9W9X2C5"/>
<dbReference type="GO" id="GO:0005730">
    <property type="term" value="C:nucleolus"/>
    <property type="evidence" value="ECO:0007669"/>
    <property type="project" value="TreeGrafter"/>
</dbReference>
<evidence type="ECO:0000313" key="4">
    <source>
        <dbReference type="EMBL" id="KAJ5480872.1"/>
    </source>
</evidence>
<dbReference type="GO" id="GO:0034506">
    <property type="term" value="C:chromosome, centromeric core domain"/>
    <property type="evidence" value="ECO:0007669"/>
    <property type="project" value="TreeGrafter"/>
</dbReference>
<sequence length="520" mass="57003">MPKRKAVSKLSGLVGSDDEDPMLLPDRETVPQQAPADEPPAKRRRGRPRTSSDDNVQAKGPSAPAKRQILSELTTEDQGDDPSVPQKTAGRRGRPRAASRDPEMVASQKRAAMKPIVTEVAYEGEKVDESRLSEEEPVAKTTRASRTATAATRGRGRGRSASVAKPLQMDGEFEYTPTRALARNGRTHVSDGARQTDGPADGLIEESVLESDQQSNTHMPSSVVKKARARLNSLKNRDTSPSKLKLGTFSEHSGDPELRRKIGEITKKHDALESRYRNLREIGLVEANSNMEKLRKQCETVTAASNDLVASLRAELEAQRALGLRSRNLQQQLKDRDAEMAELQSQADEARSQLASSQSEIKALQTKLAAARNTAASLEASKVPGSAIKGGIANRATAAATAEAAQVAQLAQLKEDLYTDFTGLIIRDVKNREADHLYDCIQTGVNGTLHFKLAIPKVASSEYEQAEFQYLPLLDASRDRELINILPDFLTVDITFKREQASKFYTRVIDALTKRRTSTS</sequence>
<dbReference type="EMBL" id="JAPWDQ010000009">
    <property type="protein sequence ID" value="KAJ5480872.1"/>
    <property type="molecule type" value="Genomic_DNA"/>
</dbReference>
<keyword evidence="5" id="KW-1185">Reference proteome</keyword>
<dbReference type="GO" id="GO:0072686">
    <property type="term" value="C:mitotic spindle"/>
    <property type="evidence" value="ECO:0007669"/>
    <property type="project" value="TreeGrafter"/>
</dbReference>
<dbReference type="FunFam" id="3.90.1150.80:FF:000001">
    <property type="entry name" value="Chromosome segregation protein (Pcs1)"/>
    <property type="match status" value="1"/>
</dbReference>
<comment type="caution">
    <text evidence="4">The sequence shown here is derived from an EMBL/GenBank/DDBJ whole genome shotgun (WGS) entry which is preliminary data.</text>
</comment>
<feature type="domain" description="Monopolin complex subunit Csm1/Pcs1 C-terminal" evidence="3">
    <location>
        <begin position="412"/>
        <end position="498"/>
    </location>
</feature>
<protein>
    <recommendedName>
        <fullName evidence="3">Monopolin complex subunit Csm1/Pcs1 C-terminal domain-containing protein</fullName>
    </recommendedName>
</protein>
<gene>
    <name evidence="4" type="ORF">N7539_006766</name>
</gene>
<feature type="compositionally biased region" description="Low complexity" evidence="2">
    <location>
        <begin position="141"/>
        <end position="153"/>
    </location>
</feature>
<dbReference type="Proteomes" id="UP001148312">
    <property type="component" value="Unassembled WGS sequence"/>
</dbReference>
<evidence type="ECO:0000256" key="1">
    <source>
        <dbReference type="SAM" id="Coils"/>
    </source>
</evidence>
<dbReference type="InterPro" id="IPR040349">
    <property type="entry name" value="Csm1/Pcs1"/>
</dbReference>
<feature type="region of interest" description="Disordered" evidence="2">
    <location>
        <begin position="1"/>
        <end position="172"/>
    </location>
</feature>
<reference evidence="4" key="1">
    <citation type="submission" date="2022-12" db="EMBL/GenBank/DDBJ databases">
        <authorList>
            <person name="Petersen C."/>
        </authorList>
    </citation>
    <scope>NUCLEOTIDE SEQUENCE</scope>
    <source>
        <strain evidence="4">IBT 30728</strain>
    </source>
</reference>
<evidence type="ECO:0000313" key="5">
    <source>
        <dbReference type="Proteomes" id="UP001148312"/>
    </source>
</evidence>
<dbReference type="PANTHER" id="PTHR28006">
    <property type="entry name" value="MONOPOLIN COMPLEX SUBUNIT CSM1"/>
    <property type="match status" value="1"/>
</dbReference>
<evidence type="ECO:0000256" key="2">
    <source>
        <dbReference type="SAM" id="MobiDB-lite"/>
    </source>
</evidence>
<proteinExistence type="predicted"/>
<dbReference type="GeneID" id="81626616"/>
<reference evidence="4" key="2">
    <citation type="journal article" date="2023" name="IMA Fungus">
        <title>Comparative genomic study of the Penicillium genus elucidates a diverse pangenome and 15 lateral gene transfer events.</title>
        <authorList>
            <person name="Petersen C."/>
            <person name="Sorensen T."/>
            <person name="Nielsen M.R."/>
            <person name="Sondergaard T.E."/>
            <person name="Sorensen J.L."/>
            <person name="Fitzpatrick D.A."/>
            <person name="Frisvad J.C."/>
            <person name="Nielsen K.L."/>
        </authorList>
    </citation>
    <scope>NUCLEOTIDE SEQUENCE</scope>
    <source>
        <strain evidence="4">IBT 30728</strain>
    </source>
</reference>
<accession>A0A9W9X2C5</accession>
<feature type="coiled-coil region" evidence="1">
    <location>
        <begin position="262"/>
        <end position="381"/>
    </location>
</feature>
<dbReference type="Gene3D" id="3.90.1150.80">
    <property type="match status" value="1"/>
</dbReference>
<dbReference type="InterPro" id="IPR038608">
    <property type="entry name" value="Csm1/Pcs1_C_sf"/>
</dbReference>
<dbReference type="CDD" id="cd23787">
    <property type="entry name" value="RWD_CSM1"/>
    <property type="match status" value="1"/>
</dbReference>
<organism evidence="4 5">
    <name type="scientific">Penicillium diatomitis</name>
    <dbReference type="NCBI Taxonomy" id="2819901"/>
    <lineage>
        <taxon>Eukaryota</taxon>
        <taxon>Fungi</taxon>
        <taxon>Dikarya</taxon>
        <taxon>Ascomycota</taxon>
        <taxon>Pezizomycotina</taxon>
        <taxon>Eurotiomycetes</taxon>
        <taxon>Eurotiomycetidae</taxon>
        <taxon>Eurotiales</taxon>
        <taxon>Aspergillaceae</taxon>
        <taxon>Penicillium</taxon>
    </lineage>
</organism>
<name>A0A9W9X2C5_9EURO</name>
<dbReference type="GO" id="GO:1990644">
    <property type="term" value="F:microtubule site clamp"/>
    <property type="evidence" value="ECO:0007669"/>
    <property type="project" value="TreeGrafter"/>
</dbReference>
<dbReference type="GO" id="GO:0045144">
    <property type="term" value="P:meiotic sister chromatid segregation"/>
    <property type="evidence" value="ECO:0007669"/>
    <property type="project" value="TreeGrafter"/>
</dbReference>